<reference evidence="4" key="1">
    <citation type="submission" date="2020-05" db="EMBL/GenBank/DDBJ databases">
        <title>Mycena genomes resolve the evolution of fungal bioluminescence.</title>
        <authorList>
            <person name="Tsai I.J."/>
        </authorList>
    </citation>
    <scope>NUCLEOTIDE SEQUENCE</scope>
    <source>
        <strain evidence="4">160909Yilan</strain>
    </source>
</reference>
<evidence type="ECO:0000313" key="4">
    <source>
        <dbReference type="EMBL" id="KAF7358948.1"/>
    </source>
</evidence>
<evidence type="ECO:0000256" key="3">
    <source>
        <dbReference type="SAM" id="Phobius"/>
    </source>
</evidence>
<dbReference type="Pfam" id="PF07690">
    <property type="entry name" value="MFS_1"/>
    <property type="match status" value="1"/>
</dbReference>
<sequence length="516" mass="55255">MSEKGTKIRTFVCEVDLATDVPPPASTFTLHSSSATETHLDRVPDKPVTHNNWRDFFKNTNNSALSVDRGFGAWAFLAAAFTVEGIVWAFPFSYGIFLDAYLQDPHISSQKNAASLLPLAGMLSSGIIYCSALIVSLTAASHPHHRHKLMWIGAALCCGTLIGASYATKIWLLILLQGIMYAIGAALLYLPCISFMSEWFVARRGMANGIIFSGTAAGGLLVPLILPQLISKYGPSKTLRLLGIATGILLLLVLPFVKGRVPQTQVHTLLLASGTRSWMKHKSFWIFLAANTLQGFGFFVPIVYLPTFARALRITPFNSALVVGMSNAAGGVGGFFMGYLSDRFNPWILALANLLATSAATFILWGVCSHSLGGLLAFGILYGSIAGGWSSMWAGFVRPVAGTLVSSVSCQGLKNKLEGDNVGMSTMLYGYLLLSRGIGNIVSNPISTKLLVYSQTHSVASSPERTGFDVGDGRFKNIIIYVGTCFAAAASLVGLGLAINIFTGTRRGDDQDLESV</sequence>
<dbReference type="InterPro" id="IPR050327">
    <property type="entry name" value="Proton-linked_MCT"/>
</dbReference>
<feature type="transmembrane region" description="Helical" evidence="3">
    <location>
        <begin position="238"/>
        <end position="257"/>
    </location>
</feature>
<feature type="transmembrane region" description="Helical" evidence="3">
    <location>
        <begin position="373"/>
        <end position="396"/>
    </location>
</feature>
<name>A0A8H7D4Y3_9AGAR</name>
<dbReference type="PANTHER" id="PTHR11360">
    <property type="entry name" value="MONOCARBOXYLATE TRANSPORTER"/>
    <property type="match status" value="1"/>
</dbReference>
<feature type="transmembrane region" description="Helical" evidence="3">
    <location>
        <begin position="284"/>
        <end position="305"/>
    </location>
</feature>
<dbReference type="Gene3D" id="1.20.1250.20">
    <property type="entry name" value="MFS general substrate transporter like domains"/>
    <property type="match status" value="2"/>
</dbReference>
<comment type="subcellular location">
    <subcellularLocation>
        <location evidence="1">Membrane</location>
        <topology evidence="1">Multi-pass membrane protein</topology>
    </subcellularLocation>
</comment>
<comment type="caution">
    <text evidence="4">The sequence shown here is derived from an EMBL/GenBank/DDBJ whole genome shotgun (WGS) entry which is preliminary data.</text>
</comment>
<feature type="transmembrane region" description="Helical" evidence="3">
    <location>
        <begin position="149"/>
        <end position="167"/>
    </location>
</feature>
<keyword evidence="5" id="KW-1185">Reference proteome</keyword>
<dbReference type="InterPro" id="IPR036259">
    <property type="entry name" value="MFS_trans_sf"/>
</dbReference>
<keyword evidence="3" id="KW-0472">Membrane</keyword>
<dbReference type="OrthoDB" id="2213137at2759"/>
<comment type="similarity">
    <text evidence="2">Belongs to the major facilitator superfamily. Monocarboxylate porter (TC 2.A.1.13) family.</text>
</comment>
<dbReference type="GO" id="GO:0016020">
    <property type="term" value="C:membrane"/>
    <property type="evidence" value="ECO:0007669"/>
    <property type="project" value="UniProtKB-SubCell"/>
</dbReference>
<proteinExistence type="inferred from homology"/>
<keyword evidence="3" id="KW-0812">Transmembrane</keyword>
<keyword evidence="3" id="KW-1133">Transmembrane helix</keyword>
<protein>
    <submittedName>
        <fullName evidence="4">MFS general substrate transporter</fullName>
    </submittedName>
</protein>
<dbReference type="GO" id="GO:0022857">
    <property type="term" value="F:transmembrane transporter activity"/>
    <property type="evidence" value="ECO:0007669"/>
    <property type="project" value="InterPro"/>
</dbReference>
<evidence type="ECO:0000256" key="2">
    <source>
        <dbReference type="ARBA" id="ARBA00006727"/>
    </source>
</evidence>
<dbReference type="EMBL" id="JACAZH010000009">
    <property type="protein sequence ID" value="KAF7358948.1"/>
    <property type="molecule type" value="Genomic_DNA"/>
</dbReference>
<feature type="transmembrane region" description="Helical" evidence="3">
    <location>
        <begin position="116"/>
        <end position="137"/>
    </location>
</feature>
<dbReference type="InterPro" id="IPR011701">
    <property type="entry name" value="MFS"/>
</dbReference>
<dbReference type="PANTHER" id="PTHR11360:SF287">
    <property type="entry name" value="MFS MONOCARBOXYLATE TRANSPORTER"/>
    <property type="match status" value="1"/>
</dbReference>
<feature type="transmembrane region" description="Helical" evidence="3">
    <location>
        <begin position="173"/>
        <end position="193"/>
    </location>
</feature>
<accession>A0A8H7D4Y3</accession>
<organism evidence="4 5">
    <name type="scientific">Mycena sanguinolenta</name>
    <dbReference type="NCBI Taxonomy" id="230812"/>
    <lineage>
        <taxon>Eukaryota</taxon>
        <taxon>Fungi</taxon>
        <taxon>Dikarya</taxon>
        <taxon>Basidiomycota</taxon>
        <taxon>Agaricomycotina</taxon>
        <taxon>Agaricomycetes</taxon>
        <taxon>Agaricomycetidae</taxon>
        <taxon>Agaricales</taxon>
        <taxon>Marasmiineae</taxon>
        <taxon>Mycenaceae</taxon>
        <taxon>Mycena</taxon>
    </lineage>
</organism>
<dbReference type="AlphaFoldDB" id="A0A8H7D4Y3"/>
<feature type="transmembrane region" description="Helical" evidence="3">
    <location>
        <begin position="478"/>
        <end position="502"/>
    </location>
</feature>
<feature type="transmembrane region" description="Helical" evidence="3">
    <location>
        <begin position="71"/>
        <end position="96"/>
    </location>
</feature>
<feature type="transmembrane region" description="Helical" evidence="3">
    <location>
        <begin position="347"/>
        <end position="367"/>
    </location>
</feature>
<dbReference type="Proteomes" id="UP000623467">
    <property type="component" value="Unassembled WGS sequence"/>
</dbReference>
<gene>
    <name evidence="4" type="ORF">MSAN_01235200</name>
</gene>
<dbReference type="SUPFAM" id="SSF103473">
    <property type="entry name" value="MFS general substrate transporter"/>
    <property type="match status" value="1"/>
</dbReference>
<evidence type="ECO:0000313" key="5">
    <source>
        <dbReference type="Proteomes" id="UP000623467"/>
    </source>
</evidence>
<evidence type="ECO:0000256" key="1">
    <source>
        <dbReference type="ARBA" id="ARBA00004141"/>
    </source>
</evidence>
<feature type="transmembrane region" description="Helical" evidence="3">
    <location>
        <begin position="205"/>
        <end position="226"/>
    </location>
</feature>